<dbReference type="Gene3D" id="1.10.8.430">
    <property type="entry name" value="Helical domain of apoptotic protease-activating factors"/>
    <property type="match status" value="1"/>
</dbReference>
<dbReference type="InterPro" id="IPR058192">
    <property type="entry name" value="WHD_ROQ1-like"/>
</dbReference>
<dbReference type="KEGG" id="jre:109012881"/>
<dbReference type="Pfam" id="PF23286">
    <property type="entry name" value="LRR_13"/>
    <property type="match status" value="1"/>
</dbReference>
<evidence type="ECO:0000256" key="1">
    <source>
        <dbReference type="ARBA" id="ARBA00022614"/>
    </source>
</evidence>
<dbReference type="GeneID" id="109012881"/>
<dbReference type="RefSeq" id="XP_035547075.1">
    <property type="nucleotide sequence ID" value="XM_035691182.1"/>
</dbReference>
<evidence type="ECO:0000256" key="2">
    <source>
        <dbReference type="ARBA" id="ARBA00022737"/>
    </source>
</evidence>
<dbReference type="PANTHER" id="PTHR11017">
    <property type="entry name" value="LEUCINE-RICH REPEAT-CONTAINING PROTEIN"/>
    <property type="match status" value="1"/>
</dbReference>
<dbReference type="InterPro" id="IPR035897">
    <property type="entry name" value="Toll_tir_struct_dom_sf"/>
</dbReference>
<evidence type="ECO:0000313" key="7">
    <source>
        <dbReference type="RefSeq" id="XP_035547075.1"/>
    </source>
</evidence>
<dbReference type="SMART" id="SM00255">
    <property type="entry name" value="TIR"/>
    <property type="match status" value="1"/>
</dbReference>
<protein>
    <submittedName>
        <fullName evidence="7 8">Disease resistance protein RPV1-like isoform X1</fullName>
    </submittedName>
</protein>
<dbReference type="PANTHER" id="PTHR11017:SF570">
    <property type="entry name" value="DISEASE RESISTANCE PROTEIN (TIR-NBS CLASS)-RELATED"/>
    <property type="match status" value="1"/>
</dbReference>
<dbReference type="Proteomes" id="UP000235220">
    <property type="component" value="Chromosome 6"/>
</dbReference>
<evidence type="ECO:0000259" key="5">
    <source>
        <dbReference type="PROSITE" id="PS50104"/>
    </source>
</evidence>
<dbReference type="RefSeq" id="XP_035547076.1">
    <property type="nucleotide sequence ID" value="XM_035691183.1"/>
</dbReference>
<dbReference type="GO" id="GO:0043531">
    <property type="term" value="F:ADP binding"/>
    <property type="evidence" value="ECO:0007669"/>
    <property type="project" value="InterPro"/>
</dbReference>
<dbReference type="InterPro" id="IPR000157">
    <property type="entry name" value="TIR_dom"/>
</dbReference>
<dbReference type="Gene3D" id="3.40.50.10140">
    <property type="entry name" value="Toll/interleukin-1 receptor homology (TIR) domain"/>
    <property type="match status" value="1"/>
</dbReference>
<keyword evidence="1" id="KW-0433">Leucine-rich repeat</keyword>
<dbReference type="SUPFAM" id="SSF52058">
    <property type="entry name" value="L domain-like"/>
    <property type="match status" value="1"/>
</dbReference>
<reference evidence="7 8" key="1">
    <citation type="submission" date="2025-04" db="UniProtKB">
        <authorList>
            <consortium name="RefSeq"/>
        </authorList>
    </citation>
    <scope>IDENTIFICATION</scope>
    <source>
        <tissue evidence="7 8">Leaves</tissue>
    </source>
</reference>
<accession>A0A6P9EI74</accession>
<dbReference type="PRINTS" id="PR00364">
    <property type="entry name" value="DISEASERSIST"/>
</dbReference>
<dbReference type="InterPro" id="IPR032675">
    <property type="entry name" value="LRR_dom_sf"/>
</dbReference>
<dbReference type="InterPro" id="IPR044974">
    <property type="entry name" value="Disease_R_plants"/>
</dbReference>
<dbReference type="AlphaFoldDB" id="A0A6P9EI74"/>
<dbReference type="Pfam" id="PF00931">
    <property type="entry name" value="NB-ARC"/>
    <property type="match status" value="1"/>
</dbReference>
<proteinExistence type="predicted"/>
<dbReference type="SUPFAM" id="SSF46785">
    <property type="entry name" value="Winged helix' DNA-binding domain"/>
    <property type="match status" value="1"/>
</dbReference>
<dbReference type="InterPro" id="IPR058546">
    <property type="entry name" value="RPS4B/Roq1-like_LRR"/>
</dbReference>
<dbReference type="Gene3D" id="3.80.10.10">
    <property type="entry name" value="Ribonuclease Inhibitor"/>
    <property type="match status" value="2"/>
</dbReference>
<dbReference type="FunFam" id="3.40.50.10140:FF:000007">
    <property type="entry name" value="Disease resistance protein (TIR-NBS-LRR class)"/>
    <property type="match status" value="1"/>
</dbReference>
<keyword evidence="3" id="KW-0611">Plant defense</keyword>
<dbReference type="Pfam" id="PF23282">
    <property type="entry name" value="WHD_ROQ1"/>
    <property type="match status" value="1"/>
</dbReference>
<dbReference type="GO" id="GO:0006952">
    <property type="term" value="P:defense response"/>
    <property type="evidence" value="ECO:0007669"/>
    <property type="project" value="UniProtKB-KW"/>
</dbReference>
<evidence type="ECO:0000313" key="6">
    <source>
        <dbReference type="Proteomes" id="UP000235220"/>
    </source>
</evidence>
<dbReference type="GO" id="GO:0007165">
    <property type="term" value="P:signal transduction"/>
    <property type="evidence" value="ECO:0007669"/>
    <property type="project" value="InterPro"/>
</dbReference>
<dbReference type="Pfam" id="PF01582">
    <property type="entry name" value="TIR"/>
    <property type="match status" value="1"/>
</dbReference>
<evidence type="ECO:0000313" key="8">
    <source>
        <dbReference type="RefSeq" id="XP_035547076.1"/>
    </source>
</evidence>
<evidence type="ECO:0000256" key="3">
    <source>
        <dbReference type="ARBA" id="ARBA00022821"/>
    </source>
</evidence>
<dbReference type="OrthoDB" id="66519at2759"/>
<organism evidence="6 8">
    <name type="scientific">Juglans regia</name>
    <name type="common">English walnut</name>
    <dbReference type="NCBI Taxonomy" id="51240"/>
    <lineage>
        <taxon>Eukaryota</taxon>
        <taxon>Viridiplantae</taxon>
        <taxon>Streptophyta</taxon>
        <taxon>Embryophyta</taxon>
        <taxon>Tracheophyta</taxon>
        <taxon>Spermatophyta</taxon>
        <taxon>Magnoliopsida</taxon>
        <taxon>eudicotyledons</taxon>
        <taxon>Gunneridae</taxon>
        <taxon>Pentapetalae</taxon>
        <taxon>rosids</taxon>
        <taxon>fabids</taxon>
        <taxon>Fagales</taxon>
        <taxon>Juglandaceae</taxon>
        <taxon>Juglans</taxon>
    </lineage>
</organism>
<dbReference type="Gene3D" id="3.40.50.300">
    <property type="entry name" value="P-loop containing nucleotide triphosphate hydrolases"/>
    <property type="match status" value="1"/>
</dbReference>
<dbReference type="PROSITE" id="PS50104">
    <property type="entry name" value="TIR"/>
    <property type="match status" value="1"/>
</dbReference>
<name>A0A6P9EI74_JUGRE</name>
<keyword evidence="6" id="KW-1185">Reference proteome</keyword>
<keyword evidence="2" id="KW-0677">Repeat</keyword>
<dbReference type="InterPro" id="IPR027417">
    <property type="entry name" value="P-loop_NTPase"/>
</dbReference>
<evidence type="ECO:0000256" key="4">
    <source>
        <dbReference type="ARBA" id="ARBA00023027"/>
    </source>
</evidence>
<gene>
    <name evidence="7 8" type="primary">LOC109012881</name>
</gene>
<dbReference type="InterPro" id="IPR036390">
    <property type="entry name" value="WH_DNA-bd_sf"/>
</dbReference>
<dbReference type="SUPFAM" id="SSF52540">
    <property type="entry name" value="P-loop containing nucleoside triphosphate hydrolases"/>
    <property type="match status" value="1"/>
</dbReference>
<dbReference type="InterPro" id="IPR002182">
    <property type="entry name" value="NB-ARC"/>
</dbReference>
<sequence>MTTSSMASLQGVSSSLSSASTSSIHPWSYDVFLSFRGKDVRQKFISHLYNALDKRGISTYIDNELERGEEISQALFQAIEGSMISIIVLSRNYAESKWCLNEILKILECVRTIKQIVLPIFYDVDPSDVRHQKKKFGEAFSKLKGRSEGKVELVLKWEAALEELANMSGLELKNYRKESELIQEIIRWVDFRVVNHTPLSVAKYPIGLESRIQDIYQHLSIGKNDIVCMLGIFGTGGIGKTTISKDIYNRISSQFEGSCFLKNIRETSKRAGGVIQLQNTLLSTILGISFDVSDIDKGINVIRHRLCSKRVLLILDDVDELVQIEKLAGDRAWFGSGSRIIITTRDQQLLKISEVDSEYKLKILDDNEALRLFSLHAFKKDEPLDDYVELSKQVIKYAQGLPLALIVLGSDLKGQSIYQWKSAMDKYKSFPNRNIQKVLLVSYEGLDDTEREMFLDIAFFFKGESFAGVIKIFDSCGFSPVHGIQRLIDKCLITIEDEYVLMHDLLQNMGREIVRLESPKEPSKRSRLWFHEDICEVLEESTGTNKIEGMIIDMPEGEDVIRLSPKAFVQMKGLRVFINRNASFSSGPNYLSNKLRVLDWFEYPLQSLPPNFLGNRLIILKMRGSFLKELGMGFKFKNVTTITFDECNFLTKISDLSSISNLKELNVRRCTSLVEVHDSVGHLDNLSHLSFFDCSNLEIFPTSLKLRSLHYLDLRGCSSFRDFPKIECEMRYLHTLNLAGTVVEELPVSIGNLTGLDHLILSGCKNLMRLPINSILQMQHLSQLGIGGCTNLVKKMGDDRQSILATDSTRMEDEISSSHEEQVHELAPPMNSRNGSSALQVLNLQNCFQSKSSFFPISSFFIVFNSSATLKFLYLSKSEFDSLPTSIKGFVALNYLYMWDCKKLEEVLELPPNIRFVNVQGCKSLERFPEVSRILEFNGSHIRSLQQINICGCDKMHEKIWNYKVPNSLLWKGHYDATVFPENEIPGWFRYQKEFLENEIVKRGDNDFQLRKNEEWVINIEGPHYLKDISGIVVYAVVFYKEANYMDTIEDVEITSNSSNHVCRINLSEGVSLHHNNTTEVGGKYYVRVSYSDLESFKVKVLENLRVQLRTDWASFRVPYYRSWGANIIYKKHESRAHKRRKMD</sequence>
<feature type="domain" description="TIR" evidence="5">
    <location>
        <begin position="27"/>
        <end position="193"/>
    </location>
</feature>
<dbReference type="SUPFAM" id="SSF52200">
    <property type="entry name" value="Toll/Interleukin receptor TIR domain"/>
    <property type="match status" value="1"/>
</dbReference>
<keyword evidence="4" id="KW-0520">NAD</keyword>
<dbReference type="InterPro" id="IPR042197">
    <property type="entry name" value="Apaf_helical"/>
</dbReference>